<keyword evidence="2" id="KW-1185">Reference proteome</keyword>
<dbReference type="EMBL" id="CALYLO010000008">
    <property type="protein sequence ID" value="CAH8247936.1"/>
    <property type="molecule type" value="Genomic_DNA"/>
</dbReference>
<protein>
    <submittedName>
        <fullName evidence="1">Uncharacterized protein</fullName>
    </submittedName>
</protein>
<name>A0ABM9G979_9BACL</name>
<evidence type="ECO:0000313" key="2">
    <source>
        <dbReference type="Proteomes" id="UP001154322"/>
    </source>
</evidence>
<dbReference type="Proteomes" id="UP001154322">
    <property type="component" value="Unassembled WGS sequence"/>
</dbReference>
<evidence type="ECO:0000313" key="1">
    <source>
        <dbReference type="EMBL" id="CAH8247936.1"/>
    </source>
</evidence>
<dbReference type="SUPFAM" id="SSF48498">
    <property type="entry name" value="Tetracyclin repressor-like, C-terminal domain"/>
    <property type="match status" value="1"/>
</dbReference>
<organism evidence="1 2">
    <name type="scientific">Paenibacillus melissococcoides</name>
    <dbReference type="NCBI Taxonomy" id="2912268"/>
    <lineage>
        <taxon>Bacteria</taxon>
        <taxon>Bacillati</taxon>
        <taxon>Bacillota</taxon>
        <taxon>Bacilli</taxon>
        <taxon>Bacillales</taxon>
        <taxon>Paenibacillaceae</taxon>
        <taxon>Paenibacillus</taxon>
    </lineage>
</organism>
<dbReference type="Gene3D" id="1.10.357.10">
    <property type="entry name" value="Tetracycline Repressor, domain 2"/>
    <property type="match status" value="1"/>
</dbReference>
<reference evidence="1" key="1">
    <citation type="submission" date="2022-06" db="EMBL/GenBank/DDBJ databases">
        <authorList>
            <person name="Dietemann V."/>
            <person name="Ory F."/>
            <person name="Dainat B."/>
            <person name="Oberhansli S."/>
        </authorList>
    </citation>
    <scope>NUCLEOTIDE SEQUENCE</scope>
    <source>
        <strain evidence="1">Ena-SAMPLE-TAB-26-04-2022-14:26:32:270-5432</strain>
    </source>
</reference>
<proteinExistence type="predicted"/>
<gene>
    <name evidence="1" type="ORF">WJ0W_005191</name>
</gene>
<sequence length="94" mass="10681">MREELNHMQQQMENQYVPLLEKRVKRAHFRQGVDPDQALQFILISLEALVAHQIAQHGPPSSDGATIEGGADLTPFLDMLKYGVYRKGQDGYED</sequence>
<comment type="caution">
    <text evidence="1">The sequence shown here is derived from an EMBL/GenBank/DDBJ whole genome shotgun (WGS) entry which is preliminary data.</text>
</comment>
<accession>A0ABM9G979</accession>
<dbReference type="InterPro" id="IPR036271">
    <property type="entry name" value="Tet_transcr_reg_TetR-rel_C_sf"/>
</dbReference>